<dbReference type="Pfam" id="PF05572">
    <property type="entry name" value="Peptidase_M43"/>
    <property type="match status" value="1"/>
</dbReference>
<accession>A0A933S9A5</accession>
<gene>
    <name evidence="12" type="ORF">HZA61_02395</name>
</gene>
<dbReference type="InterPro" id="IPR001791">
    <property type="entry name" value="Laminin_G"/>
</dbReference>
<keyword evidence="4 9" id="KW-0732">Signal</keyword>
<dbReference type="PROSITE" id="PS50025">
    <property type="entry name" value="LAM_G_DOMAIN"/>
    <property type="match status" value="1"/>
</dbReference>
<dbReference type="InterPro" id="IPR022409">
    <property type="entry name" value="PKD/Chitinase_dom"/>
</dbReference>
<evidence type="ECO:0000256" key="3">
    <source>
        <dbReference type="ARBA" id="ARBA00022723"/>
    </source>
</evidence>
<dbReference type="PANTHER" id="PTHR47466:SF1">
    <property type="entry name" value="METALLOPROTEASE MEP1 (AFU_ORTHOLOGUE AFUA_1G07730)-RELATED"/>
    <property type="match status" value="1"/>
</dbReference>
<dbReference type="InterPro" id="IPR013783">
    <property type="entry name" value="Ig-like_fold"/>
</dbReference>
<evidence type="ECO:0000256" key="6">
    <source>
        <dbReference type="ARBA" id="ARBA00022833"/>
    </source>
</evidence>
<dbReference type="InterPro" id="IPR024079">
    <property type="entry name" value="MetalloPept_cat_dom_sf"/>
</dbReference>
<feature type="domain" description="PKD" evidence="11">
    <location>
        <begin position="837"/>
        <end position="882"/>
    </location>
</feature>
<comment type="caution">
    <text evidence="12">The sequence shown here is derived from an EMBL/GenBank/DDBJ whole genome shotgun (WGS) entry which is preliminary data.</text>
</comment>
<dbReference type="SUPFAM" id="SSF82171">
    <property type="entry name" value="DPP6 N-terminal domain-like"/>
    <property type="match status" value="1"/>
</dbReference>
<evidence type="ECO:0000256" key="4">
    <source>
        <dbReference type="ARBA" id="ARBA00022729"/>
    </source>
</evidence>
<dbReference type="SMART" id="SM00560">
    <property type="entry name" value="LamGL"/>
    <property type="match status" value="1"/>
</dbReference>
<protein>
    <submittedName>
        <fullName evidence="12">PKD domain-containing protein</fullName>
    </submittedName>
</protein>
<dbReference type="Pfam" id="PF18911">
    <property type="entry name" value="PKD_4"/>
    <property type="match status" value="2"/>
</dbReference>
<dbReference type="InterPro" id="IPR011042">
    <property type="entry name" value="6-blade_b-propeller_TolB-like"/>
</dbReference>
<sequence length="1530" mass="158977">MRNVLPKFRAGAFALAAVLPLALAAALHAATAFAQADQPWGAPVGTDPCTAEGRLEQALADDPGLAQRRELFEALVREAQRKGLAPMRASVAGPSFVIPIVVHIVHQNGPENISDLQVQSQIWALNRDFANSPGGPSPAVNTGIQFCLASQLPPASAVTWSTTPGITRTVSPQTMHTYGSPASEVALKAIDYLPSTQYLNVWVVNNIAGGGGGVAGYATFPGTVPAALDGIVIRYTCFGSNSTPYGGPYPALLPTNNLGKIMSHEVGHWLNLLHTFHGGCTAPGDQVADTPAEAVFRSGCPTTSLTSCTALNDPIENFMDYTNDACRFAFTAGQTTRMQTAVSYWRSTLVSAQNLIDVGCPSGLNALITTSRGQICAPDAVTFGTPASGAGYTYAWSFPGGSPATATTQNVTVNYATPGVYPVTLTVTDGGPNSSTNSTTIYARSCTPITGPCTNWVLPSNAGFDWSTGTPVPVSGRSVTGAEPASSTSDAFGAMRFYADGTRALTATNVVMPNGTGLLAGGSSHNGVLIVPRPGNANQYFLFTVRQWEDSATPNPMNYSVVDMTLNAGLGDIVAGQKNLLVSLPGSPNEMVEGMAAIPHCNGVDWWVVTNGANSGSGKLYVTLVTSAGPTSSTAYPIGLAVPGTGLGAVVPSFDGTRIGVVSTGAGVYPNNGQIAVYNFNRSTGVPTTLMAPNGTWGGYSDIAFSPNGKLVYFTSYQGAVSRVRQVEIATLQMREIAAGPWFAIKPGPDKLIYIAPNSSTRLHTINYPDNFNTSNLNECGLNLNSIPMPVATATGIFGALPNMPLQCTTIQPADFSYTVTSCLTVNFTSLNCAGPWSWTFGDAGTGSGQSVSHTYAAAGTYTVTLTVPGASPSVKTVNITLGLQPVTIVGQNTRCLSALANYTAVGPASYTYTWAISGGSPATATGNNVDVTWGPVGGTVTLTVLDPVTGCTTTVVKNVGTCPTCTPPPANMTAWFPLDEPAGTTANEIVLGSNGVDVSAPLHVTGKVLLARGFNGTPQYVQAADKPNLNFGAGDFTVDAWVRTTQAAGIAPIVDKRFTDPEIGYALYLKNGRLALRMGDAVLADGTEYWSGTSAFVADGQWHHVAGVLRRSATSNGTRLYVDGVVVASFPAWTGLSVTNTEPLLIGAQKGYSGPIGYLNGAVDEVELFQRSLSTAEINAIYAADVLGKCKEFSWVPTTATICRDQSEVTLTMRVCNYTGTAQSYNVTFAGLPIGPGCTANGPTGFTLVTPNPINVPANGCVPVVYKVARPAGMPLYSTACYQVTVTNTATASVTTNLGAIYAARQWCNVVIGGPIGVGGGSGTGAARISFGVTNTDPSAAGTPWSVRIAPREGADPAEEPLVALNGLPPGVPVTGSLSLAPGEAGLVEVDASFLEPRAFRFYDVILSLDEDGDGLLEDVATAGLTWGADGPTVDVPPVERLPETLQLSLSPNPVRSTVQLRYALPRGGSVELALYDVAGRQVRSVPPFTAAAGRGSLALDCRGLARGVYFVRMRVSGQALVQRFLMLE</sequence>
<organism evidence="12 13">
    <name type="scientific">Eiseniibacteriota bacterium</name>
    <dbReference type="NCBI Taxonomy" id="2212470"/>
    <lineage>
        <taxon>Bacteria</taxon>
        <taxon>Candidatus Eiseniibacteriota</taxon>
    </lineage>
</organism>
<dbReference type="InterPro" id="IPR008754">
    <property type="entry name" value="Peptidase_M43"/>
</dbReference>
<dbReference type="InterPro" id="IPR026444">
    <property type="entry name" value="Secre_tail"/>
</dbReference>
<keyword evidence="5" id="KW-0378">Hydrolase</keyword>
<evidence type="ECO:0000313" key="13">
    <source>
        <dbReference type="Proteomes" id="UP000696931"/>
    </source>
</evidence>
<dbReference type="InterPro" id="IPR006558">
    <property type="entry name" value="LamG-like"/>
</dbReference>
<dbReference type="InterPro" id="IPR013320">
    <property type="entry name" value="ConA-like_dom_sf"/>
</dbReference>
<dbReference type="Gene3D" id="2.60.120.200">
    <property type="match status" value="1"/>
</dbReference>
<dbReference type="PROSITE" id="PS50093">
    <property type="entry name" value="PKD"/>
    <property type="match status" value="2"/>
</dbReference>
<dbReference type="Gene3D" id="3.40.390.10">
    <property type="entry name" value="Collagenase (Catalytic Domain)"/>
    <property type="match status" value="1"/>
</dbReference>
<dbReference type="EMBL" id="JACRIW010000020">
    <property type="protein sequence ID" value="MBI5168317.1"/>
    <property type="molecule type" value="Genomic_DNA"/>
</dbReference>
<comment type="similarity">
    <text evidence="1">Belongs to the peptidase M43B family.</text>
</comment>
<proteinExistence type="inferred from homology"/>
<dbReference type="CDD" id="cd00110">
    <property type="entry name" value="LamG"/>
    <property type="match status" value="1"/>
</dbReference>
<feature type="chain" id="PRO_5037322317" evidence="9">
    <location>
        <begin position="35"/>
        <end position="1530"/>
    </location>
</feature>
<feature type="signal peptide" evidence="9">
    <location>
        <begin position="1"/>
        <end position="34"/>
    </location>
</feature>
<dbReference type="GO" id="GO:0046872">
    <property type="term" value="F:metal ion binding"/>
    <property type="evidence" value="ECO:0007669"/>
    <property type="project" value="UniProtKB-KW"/>
</dbReference>
<feature type="domain" description="Laminin G" evidence="10">
    <location>
        <begin position="1011"/>
        <end position="1191"/>
    </location>
</feature>
<reference evidence="12" key="1">
    <citation type="submission" date="2020-07" db="EMBL/GenBank/DDBJ databases">
        <title>Huge and variable diversity of episymbiotic CPR bacteria and DPANN archaea in groundwater ecosystems.</title>
        <authorList>
            <person name="He C.Y."/>
            <person name="Keren R."/>
            <person name="Whittaker M."/>
            <person name="Farag I.F."/>
            <person name="Doudna J."/>
            <person name="Cate J.H.D."/>
            <person name="Banfield J.F."/>
        </authorList>
    </citation>
    <scope>NUCLEOTIDE SEQUENCE</scope>
    <source>
        <strain evidence="12">NC_groundwater_1813_Pr3_B-0.1um_71_17</strain>
    </source>
</reference>
<dbReference type="SUPFAM" id="SSF49299">
    <property type="entry name" value="PKD domain"/>
    <property type="match status" value="2"/>
</dbReference>
<dbReference type="Proteomes" id="UP000696931">
    <property type="component" value="Unassembled WGS sequence"/>
</dbReference>
<keyword evidence="3" id="KW-0479">Metal-binding</keyword>
<dbReference type="CDD" id="cd04275">
    <property type="entry name" value="ZnMc_pappalysin_like"/>
    <property type="match status" value="1"/>
</dbReference>
<dbReference type="SMART" id="SM00089">
    <property type="entry name" value="PKD"/>
    <property type="match status" value="2"/>
</dbReference>
<evidence type="ECO:0000313" key="12">
    <source>
        <dbReference type="EMBL" id="MBI5168317.1"/>
    </source>
</evidence>
<keyword evidence="2" id="KW-0645">Protease</keyword>
<keyword evidence="8" id="KW-1015">Disulfide bond</keyword>
<dbReference type="InterPro" id="IPR000601">
    <property type="entry name" value="PKD_dom"/>
</dbReference>
<evidence type="ECO:0000256" key="9">
    <source>
        <dbReference type="SAM" id="SignalP"/>
    </source>
</evidence>
<feature type="domain" description="PKD" evidence="11">
    <location>
        <begin position="377"/>
        <end position="441"/>
    </location>
</feature>
<evidence type="ECO:0000259" key="10">
    <source>
        <dbReference type="PROSITE" id="PS50025"/>
    </source>
</evidence>
<dbReference type="Gene3D" id="2.120.10.30">
    <property type="entry name" value="TolB, C-terminal domain"/>
    <property type="match status" value="1"/>
</dbReference>
<evidence type="ECO:0000256" key="8">
    <source>
        <dbReference type="ARBA" id="ARBA00023157"/>
    </source>
</evidence>
<dbReference type="GO" id="GO:0008237">
    <property type="term" value="F:metallopeptidase activity"/>
    <property type="evidence" value="ECO:0007669"/>
    <property type="project" value="UniProtKB-KW"/>
</dbReference>
<evidence type="ECO:0000259" key="11">
    <source>
        <dbReference type="PROSITE" id="PS50093"/>
    </source>
</evidence>
<evidence type="ECO:0000256" key="7">
    <source>
        <dbReference type="ARBA" id="ARBA00023049"/>
    </source>
</evidence>
<dbReference type="Gene3D" id="2.60.40.10">
    <property type="entry name" value="Immunoglobulins"/>
    <property type="match status" value="2"/>
</dbReference>
<dbReference type="SUPFAM" id="SSF55486">
    <property type="entry name" value="Metalloproteases ('zincins'), catalytic domain"/>
    <property type="match status" value="1"/>
</dbReference>
<evidence type="ECO:0000256" key="2">
    <source>
        <dbReference type="ARBA" id="ARBA00022670"/>
    </source>
</evidence>
<dbReference type="Pfam" id="PF13385">
    <property type="entry name" value="Laminin_G_3"/>
    <property type="match status" value="1"/>
</dbReference>
<evidence type="ECO:0000256" key="5">
    <source>
        <dbReference type="ARBA" id="ARBA00022801"/>
    </source>
</evidence>
<dbReference type="SUPFAM" id="SSF49899">
    <property type="entry name" value="Concanavalin A-like lectins/glucanases"/>
    <property type="match status" value="1"/>
</dbReference>
<keyword evidence="6" id="KW-0862">Zinc</keyword>
<dbReference type="NCBIfam" id="TIGR04183">
    <property type="entry name" value="Por_Secre_tail"/>
    <property type="match status" value="1"/>
</dbReference>
<dbReference type="CDD" id="cd00146">
    <property type="entry name" value="PKD"/>
    <property type="match status" value="2"/>
</dbReference>
<evidence type="ECO:0000256" key="1">
    <source>
        <dbReference type="ARBA" id="ARBA00008721"/>
    </source>
</evidence>
<dbReference type="PANTHER" id="PTHR47466">
    <property type="match status" value="1"/>
</dbReference>
<keyword evidence="7" id="KW-0482">Metalloprotease</keyword>
<name>A0A933S9A5_UNCEI</name>
<dbReference type="GO" id="GO:0006508">
    <property type="term" value="P:proteolysis"/>
    <property type="evidence" value="ECO:0007669"/>
    <property type="project" value="UniProtKB-KW"/>
</dbReference>
<dbReference type="InterPro" id="IPR035986">
    <property type="entry name" value="PKD_dom_sf"/>
</dbReference>